<evidence type="ECO:0000313" key="11">
    <source>
        <dbReference type="Proteomes" id="UP001310248"/>
    </source>
</evidence>
<dbReference type="InterPro" id="IPR028250">
    <property type="entry name" value="DsbDN"/>
</dbReference>
<feature type="domain" description="Thiol:disulfide interchange protein DsbD N-terminal" evidence="9">
    <location>
        <begin position="50"/>
        <end position="159"/>
    </location>
</feature>
<dbReference type="Pfam" id="PF02683">
    <property type="entry name" value="DsbD_TM"/>
    <property type="match status" value="1"/>
</dbReference>
<keyword evidence="4 6" id="KW-1133">Transmembrane helix</keyword>
<evidence type="ECO:0000256" key="3">
    <source>
        <dbReference type="ARBA" id="ARBA00022748"/>
    </source>
</evidence>
<dbReference type="InterPro" id="IPR036249">
    <property type="entry name" value="Thioredoxin-like_sf"/>
</dbReference>
<keyword evidence="2 6" id="KW-0812">Transmembrane</keyword>
<feature type="transmembrane region" description="Helical" evidence="6">
    <location>
        <begin position="449"/>
        <end position="470"/>
    </location>
</feature>
<feature type="transmembrane region" description="Helical" evidence="6">
    <location>
        <begin position="293"/>
        <end position="315"/>
    </location>
</feature>
<organism evidence="10 11">
    <name type="scientific">Agarivorans aestuarii</name>
    <dbReference type="NCBI Taxonomy" id="1563703"/>
    <lineage>
        <taxon>Bacteria</taxon>
        <taxon>Pseudomonadati</taxon>
        <taxon>Pseudomonadota</taxon>
        <taxon>Gammaproteobacteria</taxon>
        <taxon>Alteromonadales</taxon>
        <taxon>Alteromonadaceae</taxon>
        <taxon>Agarivorans</taxon>
    </lineage>
</organism>
<evidence type="ECO:0000256" key="1">
    <source>
        <dbReference type="ARBA" id="ARBA00004141"/>
    </source>
</evidence>
<reference evidence="11" key="1">
    <citation type="submission" date="2023-07" db="EMBL/GenBank/DDBJ databases">
        <title>Draft genome sequence of Agarivorans aestuarii strain ZMCS4, a CAZymes producing bacteria isolated from the marine brown algae Clodostephus spongiosus.</title>
        <authorList>
            <person name="Lorente B."/>
            <person name="Cabral C."/>
            <person name="Frias J."/>
            <person name="Faria J."/>
            <person name="Toubarro D."/>
        </authorList>
    </citation>
    <scope>NUCLEOTIDE SEQUENCE [LARGE SCALE GENOMIC DNA]</scope>
    <source>
        <strain evidence="11">ZMCS4</strain>
    </source>
</reference>
<keyword evidence="7" id="KW-0732">Signal</keyword>
<evidence type="ECO:0000256" key="7">
    <source>
        <dbReference type="SAM" id="SignalP"/>
    </source>
</evidence>
<dbReference type="InterPro" id="IPR003834">
    <property type="entry name" value="Cyt_c_assmbl_TM_dom"/>
</dbReference>
<keyword evidence="11" id="KW-1185">Reference proteome</keyword>
<dbReference type="RefSeq" id="WP_329775530.1">
    <property type="nucleotide sequence ID" value="NZ_JAYDYW010000007.1"/>
</dbReference>
<feature type="transmembrane region" description="Helical" evidence="6">
    <location>
        <begin position="515"/>
        <end position="533"/>
    </location>
</feature>
<comment type="caution">
    <text evidence="10">The sequence shown here is derived from an EMBL/GenBank/DDBJ whole genome shotgun (WGS) entry which is preliminary data.</text>
</comment>
<feature type="transmembrane region" description="Helical" evidence="6">
    <location>
        <begin position="491"/>
        <end position="509"/>
    </location>
</feature>
<dbReference type="EMBL" id="JAYDYW010000007">
    <property type="protein sequence ID" value="MEE1674400.1"/>
    <property type="molecule type" value="Genomic_DNA"/>
</dbReference>
<name>A0ABU7G517_9ALTE</name>
<feature type="transmembrane region" description="Helical" evidence="6">
    <location>
        <begin position="540"/>
        <end position="561"/>
    </location>
</feature>
<dbReference type="Proteomes" id="UP001310248">
    <property type="component" value="Unassembled WGS sequence"/>
</dbReference>
<feature type="chain" id="PRO_5047141760" evidence="7">
    <location>
        <begin position="22"/>
        <end position="695"/>
    </location>
</feature>
<evidence type="ECO:0000256" key="5">
    <source>
        <dbReference type="ARBA" id="ARBA00023136"/>
    </source>
</evidence>
<evidence type="ECO:0000259" key="8">
    <source>
        <dbReference type="Pfam" id="PF02683"/>
    </source>
</evidence>
<dbReference type="InterPro" id="IPR035671">
    <property type="entry name" value="DsbD_gamma"/>
</dbReference>
<evidence type="ECO:0000259" key="9">
    <source>
        <dbReference type="Pfam" id="PF11412"/>
    </source>
</evidence>
<evidence type="ECO:0000313" key="10">
    <source>
        <dbReference type="EMBL" id="MEE1674400.1"/>
    </source>
</evidence>
<feature type="transmembrane region" description="Helical" evidence="6">
    <location>
        <begin position="336"/>
        <end position="356"/>
    </location>
</feature>
<proteinExistence type="predicted"/>
<dbReference type="PANTHER" id="PTHR32234:SF3">
    <property type="entry name" value="SUPPRESSION OF COPPER SENSITIVITY PROTEIN"/>
    <property type="match status" value="1"/>
</dbReference>
<dbReference type="CDD" id="cd02953">
    <property type="entry name" value="DsbDgamma"/>
    <property type="match status" value="1"/>
</dbReference>
<evidence type="ECO:0000256" key="6">
    <source>
        <dbReference type="SAM" id="Phobius"/>
    </source>
</evidence>
<dbReference type="Gene3D" id="3.40.30.10">
    <property type="entry name" value="Glutaredoxin"/>
    <property type="match status" value="1"/>
</dbReference>
<comment type="subcellular location">
    <subcellularLocation>
        <location evidence="1">Membrane</location>
        <topology evidence="1">Multi-pass membrane protein</topology>
    </subcellularLocation>
</comment>
<keyword evidence="5 6" id="KW-0472">Membrane</keyword>
<dbReference type="SUPFAM" id="SSF52833">
    <property type="entry name" value="Thioredoxin-like"/>
    <property type="match status" value="1"/>
</dbReference>
<accession>A0ABU7G517</accession>
<sequence length="695" mass="75644">MILKILLPWLCLLLSVLPSLAHSQSTGWLTHEQHPPAQVRLTLTGEFDEQSKQLPLLLQVKLEDDWKTYWRSPGEGGVAPSIRWDETSNIHSQQWLWPSPERFTLLGLQTFGYRESVDFPLLLTLNSSSSARARASHLSGVLTLSTCTDVCVLTDYPFELDFDPKSLRPDGEAMFLYNKAKVAVPQLAEASSSEFVWDEAKQQLQVTLLSELQWQQPQLVVDGDPDTAFKLVQLNQQDGKIEAVFDAENWMAPPQLSGKTLNLTIFDKQQAKEYQNTAVAGAVSVEAIGWFKLLVFALLGGLILNIMPCVLPVLGIKLSSVIGAPSDDKRQIRSQFLASAAGIVVSFWILAGFVLLLKLGGQAVGWGVQFQQPWFIGFMVLVTAGFALNMLGAFEISLPVSWQTRMASSGGNSHRGHFLQGMFATLLATPCSAPFLGTAVAFALAADTLALVIIFSALGLGMALPWLLVAALPKLAQGLPKPGKWMMQVKLLFALMLLATCLWLLSLLANFISSSTVLGLSAAVLLVFAWVLLKKYGAKALLISVSSLMLVGGGVALVGAMTSERWAKVLPSDLVWQSLQQSNIAEQVAQGKVVVVDVTADWCITCKANKVGVLLQDPTYSRLKLDYVHLIKGDWTKQSDGVSAFLQQHQRFGVPFNIVYGPAAPEGIALPVILSHQVIEQAIAQAAGDAALFQE</sequence>
<gene>
    <name evidence="10" type="ORF">SNR37_003839</name>
</gene>
<reference evidence="10 11" key="2">
    <citation type="submission" date="2023-12" db="EMBL/GenBank/DDBJ databases">
        <authorList>
            <consortium name="Cladostephus spongiosus"/>
            <person name="Lorente B."/>
            <person name="Cabral C."/>
            <person name="Frias J."/>
            <person name="Faria J."/>
            <person name="Toubarro D."/>
        </authorList>
    </citation>
    <scope>NUCLEOTIDE SEQUENCE [LARGE SCALE GENOMIC DNA]</scope>
    <source>
        <strain evidence="10 11">ZMCS4</strain>
    </source>
</reference>
<dbReference type="PANTHER" id="PTHR32234">
    <property type="entry name" value="THIOL:DISULFIDE INTERCHANGE PROTEIN DSBD"/>
    <property type="match status" value="1"/>
</dbReference>
<protein>
    <submittedName>
        <fullName evidence="10">Protein-disulfide reductase DsbD family protein</fullName>
    </submittedName>
</protein>
<evidence type="ECO:0000256" key="4">
    <source>
        <dbReference type="ARBA" id="ARBA00022989"/>
    </source>
</evidence>
<dbReference type="Pfam" id="PF13899">
    <property type="entry name" value="Thioredoxin_7"/>
    <property type="match status" value="1"/>
</dbReference>
<feature type="transmembrane region" description="Helical" evidence="6">
    <location>
        <begin position="376"/>
        <end position="398"/>
    </location>
</feature>
<evidence type="ECO:0000256" key="2">
    <source>
        <dbReference type="ARBA" id="ARBA00022692"/>
    </source>
</evidence>
<feature type="signal peptide" evidence="7">
    <location>
        <begin position="1"/>
        <end position="21"/>
    </location>
</feature>
<feature type="domain" description="Cytochrome C biogenesis protein transmembrane" evidence="8">
    <location>
        <begin position="293"/>
        <end position="506"/>
    </location>
</feature>
<feature type="transmembrane region" description="Helical" evidence="6">
    <location>
        <begin position="418"/>
        <end position="443"/>
    </location>
</feature>
<dbReference type="Pfam" id="PF11412">
    <property type="entry name" value="DsbD_N"/>
    <property type="match status" value="1"/>
</dbReference>
<keyword evidence="3" id="KW-0201">Cytochrome c-type biogenesis</keyword>